<organism evidence="1 2">
    <name type="scientific">Acetobacter lovaniensis</name>
    <dbReference type="NCBI Taxonomy" id="104100"/>
    <lineage>
        <taxon>Bacteria</taxon>
        <taxon>Pseudomonadati</taxon>
        <taxon>Pseudomonadota</taxon>
        <taxon>Alphaproteobacteria</taxon>
        <taxon>Acetobacterales</taxon>
        <taxon>Acetobacteraceae</taxon>
        <taxon>Acetobacter</taxon>
    </lineage>
</organism>
<evidence type="ECO:0000313" key="2">
    <source>
        <dbReference type="Proteomes" id="UP000578000"/>
    </source>
</evidence>
<comment type="caution">
    <text evidence="1">The sequence shown here is derived from an EMBL/GenBank/DDBJ whole genome shotgun (WGS) entry which is preliminary data.</text>
</comment>
<dbReference type="RefSeq" id="WP_166115636.1">
    <property type="nucleotide sequence ID" value="NZ_BAABDB010000030.1"/>
</dbReference>
<keyword evidence="2" id="KW-1185">Reference proteome</keyword>
<gene>
    <name evidence="1" type="ORF">HNR55_002397</name>
</gene>
<dbReference type="EMBL" id="JACHIE010000011">
    <property type="protein sequence ID" value="MBB6457795.1"/>
    <property type="molecule type" value="Genomic_DNA"/>
</dbReference>
<protein>
    <submittedName>
        <fullName evidence="1">Uncharacterized protein</fullName>
    </submittedName>
</protein>
<accession>A0A841QHI4</accession>
<sequence>MTTVEITKDNARWTAGTVVRVKSVIAKALVSANVAKVISVEDTDEGLWVK</sequence>
<name>A0A841QHI4_9PROT</name>
<proteinExistence type="predicted"/>
<dbReference type="AlphaFoldDB" id="A0A841QHI4"/>
<reference evidence="1 2" key="1">
    <citation type="submission" date="2020-08" db="EMBL/GenBank/DDBJ databases">
        <title>Genomic Encyclopedia of Type Strains, Phase IV (KMG-IV): sequencing the most valuable type-strain genomes for metagenomic binning, comparative biology and taxonomic classification.</title>
        <authorList>
            <person name="Goeker M."/>
        </authorList>
    </citation>
    <scope>NUCLEOTIDE SEQUENCE [LARGE SCALE GENOMIC DNA]</scope>
    <source>
        <strain evidence="1 2">DSM 4491</strain>
    </source>
</reference>
<evidence type="ECO:0000313" key="1">
    <source>
        <dbReference type="EMBL" id="MBB6457795.1"/>
    </source>
</evidence>
<dbReference type="Proteomes" id="UP000578000">
    <property type="component" value="Unassembled WGS sequence"/>
</dbReference>